<dbReference type="EMBL" id="CP116221">
    <property type="protein sequence ID" value="WCO02932.1"/>
    <property type="molecule type" value="Genomic_DNA"/>
</dbReference>
<evidence type="ECO:0000313" key="4">
    <source>
        <dbReference type="EMBL" id="WCO02932.1"/>
    </source>
</evidence>
<dbReference type="Proteomes" id="UP001202717">
    <property type="component" value="Chromosome"/>
</dbReference>
<dbReference type="InterPro" id="IPR053251">
    <property type="entry name" value="N-glycanase"/>
</dbReference>
<accession>A0ABY7S0V9</accession>
<proteinExistence type="predicted"/>
<sequence>MKTSNFKKSLGVLIFLMGLLFIVNCSSDDSSNDSNQQSKIIVTGAINSFGEVDVASYSASQNVIIKGASLSSDVSVTVTSNFEISLDDVNFTNQLTISKSEANGLENTLYLRFSPVMNSIGPIAGTVSIESDSATTRTLNLNGTGLSITPLVTVNTMSFIFDDTQVLSNSTPLTLYVDGDNLNSVIDIATTEGFEVSLDGTAFSDVLQIPSESANGQATVYVRFAPLVLGSATGILSVVNSETDNIEVSLTGEGVPITHNYTTFSDEPLAFGTGFSQSAEQAFTLHQDMSNIEQIKMFLQIDCPATGCDDWDRFANVLVRDSNSGDWYEIGRYITPYWVGTELLPRGLEFDVTDFKSLLTGNVELRIYIENWTSKADLISIDFDYIEGTPDYEYYAIAEVMQYNENSLEGVPYGVTHDFDLTRSVSVPSNAESTHLRTVISGWGHATPNDSDGRPCAEWCYRSHDVKINGAIMFQHNMEPIGCASNPINNQSPGNWSPDRAGWCPGMAVPARINQFGLTMAGSSFSFEYDYEDWVSDLAGGDAYYATSTFVVVKSNTPIAKPVVMN</sequence>
<organism evidence="4 5">
    <name type="scientific">Psychroserpens ponticola</name>
    <dbReference type="NCBI Taxonomy" id="2932268"/>
    <lineage>
        <taxon>Bacteria</taxon>
        <taxon>Pseudomonadati</taxon>
        <taxon>Bacteroidota</taxon>
        <taxon>Flavobacteriia</taxon>
        <taxon>Flavobacteriales</taxon>
        <taxon>Flavobacteriaceae</taxon>
        <taxon>Psychroserpens</taxon>
    </lineage>
</organism>
<dbReference type="InterPro" id="IPR008977">
    <property type="entry name" value="PHM/PNGase_F_dom_sf"/>
</dbReference>
<gene>
    <name evidence="4" type="ORF">MUN68_005425</name>
</gene>
<protein>
    <submittedName>
        <fullName evidence="4">Peptide-N-glycosidase F-related protein</fullName>
    </submittedName>
</protein>
<dbReference type="PANTHER" id="PTHR39319">
    <property type="entry name" value="SI:DKEY-256H2.1"/>
    <property type="match status" value="1"/>
</dbReference>
<dbReference type="RefSeq" id="WP_249995649.1">
    <property type="nucleotide sequence ID" value="NZ_CP116221.1"/>
</dbReference>
<feature type="chain" id="PRO_5046959110" evidence="2">
    <location>
        <begin position="28"/>
        <end position="566"/>
    </location>
</feature>
<evidence type="ECO:0000256" key="1">
    <source>
        <dbReference type="ARBA" id="ARBA00023157"/>
    </source>
</evidence>
<evidence type="ECO:0000313" key="5">
    <source>
        <dbReference type="Proteomes" id="UP001202717"/>
    </source>
</evidence>
<evidence type="ECO:0000259" key="3">
    <source>
        <dbReference type="Pfam" id="PF09113"/>
    </source>
</evidence>
<feature type="signal peptide" evidence="2">
    <location>
        <begin position="1"/>
        <end position="27"/>
    </location>
</feature>
<dbReference type="PANTHER" id="PTHR39319:SF1">
    <property type="entry name" value="SI:DKEY-256H2.1"/>
    <property type="match status" value="1"/>
</dbReference>
<feature type="domain" description="Peptide-N-glycosidase F C-terminal" evidence="3">
    <location>
        <begin position="421"/>
        <end position="529"/>
    </location>
</feature>
<name>A0ABY7S0V9_9FLAO</name>
<dbReference type="SUPFAM" id="SSF49742">
    <property type="entry name" value="PHM/PNGase F"/>
    <property type="match status" value="2"/>
</dbReference>
<keyword evidence="5" id="KW-1185">Reference proteome</keyword>
<dbReference type="Pfam" id="PF09113">
    <property type="entry name" value="N-glycanase_C"/>
    <property type="match status" value="1"/>
</dbReference>
<keyword evidence="1" id="KW-1015">Disulfide bond</keyword>
<keyword evidence="2" id="KW-0732">Signal</keyword>
<dbReference type="Gene3D" id="2.60.120.230">
    <property type="match status" value="2"/>
</dbReference>
<evidence type="ECO:0000256" key="2">
    <source>
        <dbReference type="SAM" id="SignalP"/>
    </source>
</evidence>
<dbReference type="InterPro" id="IPR014784">
    <property type="entry name" value="Cu2_ascorb_mOase-like_C"/>
</dbReference>
<reference evidence="4 5" key="1">
    <citation type="submission" date="2023-01" db="EMBL/GenBank/DDBJ databases">
        <title>Psychroserpens ponticola sp. nov., isolated from seawater.</title>
        <authorList>
            <person name="Kristyanto S."/>
            <person name="Jung J."/>
            <person name="Kim J.M."/>
            <person name="Jeon C.O."/>
        </authorList>
    </citation>
    <scope>NUCLEOTIDE SEQUENCE [LARGE SCALE GENOMIC DNA]</scope>
    <source>
        <strain evidence="4 5">MSW6</strain>
    </source>
</reference>
<dbReference type="InterPro" id="IPR015197">
    <property type="entry name" value="PngaseF_C"/>
</dbReference>